<evidence type="ECO:0000256" key="3">
    <source>
        <dbReference type="SAM" id="MobiDB-lite"/>
    </source>
</evidence>
<protein>
    <submittedName>
        <fullName evidence="4">Uncharacterized protein</fullName>
    </submittedName>
</protein>
<keyword evidence="5" id="KW-1185">Reference proteome</keyword>
<dbReference type="EMBL" id="OZ021737">
    <property type="protein sequence ID" value="CAK9316507.1"/>
    <property type="molecule type" value="Genomic_DNA"/>
</dbReference>
<dbReference type="PANTHER" id="PTHR32083">
    <property type="entry name" value="CILIA AND FLAGELLA-ASSOCIATED PROTEIN 58-RELATED"/>
    <property type="match status" value="1"/>
</dbReference>
<accession>A0ABP0YCU8</accession>
<organism evidence="4 5">
    <name type="scientific">Citrullus colocynthis</name>
    <name type="common">colocynth</name>
    <dbReference type="NCBI Taxonomy" id="252529"/>
    <lineage>
        <taxon>Eukaryota</taxon>
        <taxon>Viridiplantae</taxon>
        <taxon>Streptophyta</taxon>
        <taxon>Embryophyta</taxon>
        <taxon>Tracheophyta</taxon>
        <taxon>Spermatophyta</taxon>
        <taxon>Magnoliopsida</taxon>
        <taxon>eudicotyledons</taxon>
        <taxon>Gunneridae</taxon>
        <taxon>Pentapetalae</taxon>
        <taxon>rosids</taxon>
        <taxon>fabids</taxon>
        <taxon>Cucurbitales</taxon>
        <taxon>Cucurbitaceae</taxon>
        <taxon>Benincaseae</taxon>
        <taxon>Citrullus</taxon>
    </lineage>
</organism>
<sequence length="1851" mass="207904">MSENNYPEQALQSSGSGAEDGAEGVESAVNVNVGDSSSETAADTVSENDSVLQSSEVSTGFSPSEPNQGSTLSPVGSLTEVAENSGQDGPDGTVVVEDAGKEDMFVDCPDELVGNVDGREVVAAAEIQGSLIEETPSDMQQELQYEVEKVSLMHEVENMRATLNKTIFEKENVIHDFEEEREAFVQELLIICRQLKTATNQPSMLNITGSQLNESLHLRGIEHVEENTLGTNTTLKDLVNECSQLVNRTLDERLQYEATIGELRTNLLMKDQEIEYLNAKVVEFSVSDEVVRSYANSIEDYMKVSSEKERDMEATLDGVLTSLNSVLNQQHLLDDSISEKTRHVERSTSLLIDDYNKILLHINQLQKCLSGAESDIIFTEIGTVLASARDELTELKAKELSNVEKIYHLEDENRRLADELDNYRLTFETVNGELEKAKSELEQERIRCVNTKEKLTMAVTKGKALVQQRDALKQSLAEKGHELEKYSIELQEKSNALEAAELIKVDLAKNETLVASLQENLLQRNMVLENYEDIISQLEVPRELKSMDSMERLKWLVDEKKVLEAILLEFYKLKDTVNLSDWPDLIAPYDLKSSVSWLKESFFQAKEEVMILQDELAKIKEAAQGEIDRISALLLIKLQEKDYLQEQLDDLLNKYEEVRIKEHQTSLEKAQIITMLQEESGVTTDDGGISETSLDLNLLVYRCFQRIKEQACASAEISGEYVESFEKVHALLYVSHQDLMLYDIILEEESSNLSNCSTRLKSISQEHREMKEENDSLQRDLQRSEEKYAMLREKLSLAVKKGKGLVQDRENMKSLLDDKNIEIGKLKLQLDSLESTVADCRNQINLLSIDTQRIPELESELGISKDKCNQYEQFLLESNNMLQKVIESIDGIVPPIDVVFDEPIAKLKWIAEYIRESHDAKIHTEQELEIVKGESSTMESKLGDALAAMKSLEDALSSAENNIIQLSEEKREIESSKTRIEQELQKALDEAYSQSSMSAEVSLSMSLLQESLSLAENKISVLVKEKEEAEVCKVTAEIESNKVKEQVAVQTDRLAEAQGTINTLEKTLTELEAKVALLTEQNAEAQSAIEKLETERKILQEEVSSQASKVVEAVEMRKSLEDSLFKAESKISIIEGERKNAENELFALNSKLNACMEELARTNGSLQSRSVEFAGYLNDLHKFIVDETLLTVVTGCFEKKLESLREMGIILKNTRDCLVNSGIIDSHNHHAVEDLNVMETLSHEKLLDFAVESESCKVVVEDDVGNISSSFKKIMEGIWLKNKKFTDYFEGFSSSVDGFIADLLKNVEATREEIVFVCGHAESLKEMVKNLEMHKQEQEITRVVLEDDVSLLLSACVDTTKELQFEMTNHQLLINSIPELDNLKDTISMENSETSGALAAESRAQSSGSKSAAAAEQLLSASRKVRSMFEQFESASKVAAGRIQDMQHTLEIAEATTEKIREEKDLNQNMVVKLETDLQLLQSSCGELMRQLEACQANEEKLKEREAEVSSLYNSVLVKEQDAENCVLSTMQMKALFEKVRKIEIPLPESEYLDLEKYDSPDVKKLFYLADYVSELQNQLNLLSHDKQKLQSTVTTQTLAFEQLKEEVDKASRNQLDSEKMKKDLSEVSFSLVQMISLLDSNYSGDSKSDGLKGLVRTLGKQIQDMLSESENSKTKFEELSKKLIGSQKVVDELTIKNKLLEESLQGRTSQPEIIKERSIFEAPSFPSGSEISEIEDAGSAGKSAMPPVPSASAAHARTLQKGSTDHLAIDVETESDRLIEKGMESYEDKGHVFKSLNTSGLIPRHGKFIADRIDGIWVSGGRILMSRPGARLGLITYWFLLHIWLLGTIL</sequence>
<feature type="coiled-coil region" evidence="2">
    <location>
        <begin position="1443"/>
        <end position="1505"/>
    </location>
</feature>
<feature type="compositionally biased region" description="Polar residues" evidence="3">
    <location>
        <begin position="33"/>
        <end position="75"/>
    </location>
</feature>
<feature type="compositionally biased region" description="Polar residues" evidence="3">
    <location>
        <begin position="1"/>
        <end position="12"/>
    </location>
</feature>
<feature type="coiled-coil region" evidence="2">
    <location>
        <begin position="602"/>
        <end position="661"/>
    </location>
</feature>
<evidence type="ECO:0000313" key="5">
    <source>
        <dbReference type="Proteomes" id="UP001642487"/>
    </source>
</evidence>
<feature type="coiled-coil region" evidence="2">
    <location>
        <begin position="1573"/>
        <end position="1621"/>
    </location>
</feature>
<dbReference type="PANTHER" id="PTHR32083:SF48">
    <property type="entry name" value="TRANS-GOLGI NETWORK-LOCALIZED SYP41-INTERACTING PROTEIN 1"/>
    <property type="match status" value="1"/>
</dbReference>
<proteinExistence type="predicted"/>
<feature type="region of interest" description="Disordered" evidence="3">
    <location>
        <begin position="1"/>
        <end position="75"/>
    </location>
</feature>
<dbReference type="Proteomes" id="UP001642487">
    <property type="component" value="Chromosome 3"/>
</dbReference>
<feature type="coiled-coil region" evidence="2">
    <location>
        <begin position="753"/>
        <end position="850"/>
    </location>
</feature>
<evidence type="ECO:0000256" key="2">
    <source>
        <dbReference type="SAM" id="Coils"/>
    </source>
</evidence>
<evidence type="ECO:0000313" key="4">
    <source>
        <dbReference type="EMBL" id="CAK9316507.1"/>
    </source>
</evidence>
<feature type="compositionally biased region" description="Low complexity" evidence="3">
    <location>
        <begin position="13"/>
        <end position="29"/>
    </location>
</feature>
<keyword evidence="1 2" id="KW-0175">Coiled coil</keyword>
<dbReference type="SUPFAM" id="SSF57997">
    <property type="entry name" value="Tropomyosin"/>
    <property type="match status" value="1"/>
</dbReference>
<name>A0ABP0YCU8_9ROSI</name>
<gene>
    <name evidence="4" type="ORF">CITCOLO1_LOCUS8368</name>
</gene>
<feature type="coiled-coil region" evidence="2">
    <location>
        <begin position="942"/>
        <end position="990"/>
    </location>
</feature>
<feature type="coiled-coil region" evidence="2">
    <location>
        <begin position="406"/>
        <end position="454"/>
    </location>
</feature>
<feature type="coiled-coil region" evidence="2">
    <location>
        <begin position="1054"/>
        <end position="1158"/>
    </location>
</feature>
<feature type="region of interest" description="Disordered" evidence="3">
    <location>
        <begin position="1725"/>
        <end position="1753"/>
    </location>
</feature>
<reference evidence="4 5" key="1">
    <citation type="submission" date="2024-03" db="EMBL/GenBank/DDBJ databases">
        <authorList>
            <person name="Gkanogiannis A."/>
            <person name="Becerra Lopez-Lavalle L."/>
        </authorList>
    </citation>
    <scope>NUCLEOTIDE SEQUENCE [LARGE SCALE GENOMIC DNA]</scope>
</reference>
<evidence type="ECO:0000256" key="1">
    <source>
        <dbReference type="ARBA" id="ARBA00023054"/>
    </source>
</evidence>